<accession>A0AAD7G697</accession>
<feature type="region of interest" description="Disordered" evidence="1">
    <location>
        <begin position="81"/>
        <end position="121"/>
    </location>
</feature>
<gene>
    <name evidence="2" type="ORF">B0H17DRAFT_1209340</name>
</gene>
<evidence type="ECO:0000256" key="1">
    <source>
        <dbReference type="SAM" id="MobiDB-lite"/>
    </source>
</evidence>
<protein>
    <submittedName>
        <fullName evidence="2">Uncharacterized protein</fullName>
    </submittedName>
</protein>
<feature type="compositionally biased region" description="Basic residues" evidence="1">
    <location>
        <begin position="1"/>
        <end position="17"/>
    </location>
</feature>
<feature type="region of interest" description="Disordered" evidence="1">
    <location>
        <begin position="1"/>
        <end position="44"/>
    </location>
</feature>
<sequence length="252" mass="28168">MLPSMRPRHRRPKRARWLHSGTKTPRRPFMLPSMRPRHRRPKRAVGGAPKLMAAMAPLGHQGGLSCSLACARAIAAEARRRRRAQVDGSDGSTRAPSSEQTTRRPFMLPSMRPRHRRPKRAVGGTPKLMAVMAPLGHQGKSQSFNFRLFWLIQSSEQTFKTPFVLPSKRPSHRRPQRAADGAPKLMAAMAPLGHQERTFEKHFEPPGVRPCHRRPKRTVVVTPSFMALSEESDTKLGADAPGALRVPLGCDE</sequence>
<dbReference type="EMBL" id="JARKIE010000180">
    <property type="protein sequence ID" value="KAJ7670481.1"/>
    <property type="molecule type" value="Genomic_DNA"/>
</dbReference>
<evidence type="ECO:0000313" key="3">
    <source>
        <dbReference type="Proteomes" id="UP001221757"/>
    </source>
</evidence>
<name>A0AAD7G697_MYCRO</name>
<dbReference type="AlphaFoldDB" id="A0AAD7G697"/>
<reference evidence="2" key="1">
    <citation type="submission" date="2023-03" db="EMBL/GenBank/DDBJ databases">
        <title>Massive genome expansion in bonnet fungi (Mycena s.s.) driven by repeated elements and novel gene families across ecological guilds.</title>
        <authorList>
            <consortium name="Lawrence Berkeley National Laboratory"/>
            <person name="Harder C.B."/>
            <person name="Miyauchi S."/>
            <person name="Viragh M."/>
            <person name="Kuo A."/>
            <person name="Thoen E."/>
            <person name="Andreopoulos B."/>
            <person name="Lu D."/>
            <person name="Skrede I."/>
            <person name="Drula E."/>
            <person name="Henrissat B."/>
            <person name="Morin E."/>
            <person name="Kohler A."/>
            <person name="Barry K."/>
            <person name="LaButti K."/>
            <person name="Morin E."/>
            <person name="Salamov A."/>
            <person name="Lipzen A."/>
            <person name="Mereny Z."/>
            <person name="Hegedus B."/>
            <person name="Baldrian P."/>
            <person name="Stursova M."/>
            <person name="Weitz H."/>
            <person name="Taylor A."/>
            <person name="Grigoriev I.V."/>
            <person name="Nagy L.G."/>
            <person name="Martin F."/>
            <person name="Kauserud H."/>
        </authorList>
    </citation>
    <scope>NUCLEOTIDE SEQUENCE</scope>
    <source>
        <strain evidence="2">CBHHK067</strain>
    </source>
</reference>
<organism evidence="2 3">
    <name type="scientific">Mycena rosella</name>
    <name type="common">Pink bonnet</name>
    <name type="synonym">Agaricus rosellus</name>
    <dbReference type="NCBI Taxonomy" id="1033263"/>
    <lineage>
        <taxon>Eukaryota</taxon>
        <taxon>Fungi</taxon>
        <taxon>Dikarya</taxon>
        <taxon>Basidiomycota</taxon>
        <taxon>Agaricomycotina</taxon>
        <taxon>Agaricomycetes</taxon>
        <taxon>Agaricomycetidae</taxon>
        <taxon>Agaricales</taxon>
        <taxon>Marasmiineae</taxon>
        <taxon>Mycenaceae</taxon>
        <taxon>Mycena</taxon>
    </lineage>
</organism>
<evidence type="ECO:0000313" key="2">
    <source>
        <dbReference type="EMBL" id="KAJ7670481.1"/>
    </source>
</evidence>
<proteinExistence type="predicted"/>
<feature type="compositionally biased region" description="Polar residues" evidence="1">
    <location>
        <begin position="90"/>
        <end position="100"/>
    </location>
</feature>
<dbReference type="Proteomes" id="UP001221757">
    <property type="component" value="Unassembled WGS sequence"/>
</dbReference>
<comment type="caution">
    <text evidence="2">The sequence shown here is derived from an EMBL/GenBank/DDBJ whole genome shotgun (WGS) entry which is preliminary data.</text>
</comment>
<keyword evidence="3" id="KW-1185">Reference proteome</keyword>